<gene>
    <name evidence="1" type="ORF">GCM10022280_09020</name>
</gene>
<accession>A0ABP7SL26</accession>
<comment type="caution">
    <text evidence="1">The sequence shown here is derived from an EMBL/GenBank/DDBJ whole genome shotgun (WGS) entry which is preliminary data.</text>
</comment>
<reference evidence="2" key="1">
    <citation type="journal article" date="2019" name="Int. J. Syst. Evol. Microbiol.">
        <title>The Global Catalogue of Microorganisms (GCM) 10K type strain sequencing project: providing services to taxonomists for standard genome sequencing and annotation.</title>
        <authorList>
            <consortium name="The Broad Institute Genomics Platform"/>
            <consortium name="The Broad Institute Genome Sequencing Center for Infectious Disease"/>
            <person name="Wu L."/>
            <person name="Ma J."/>
        </authorList>
    </citation>
    <scope>NUCLEOTIDE SEQUENCE [LARGE SCALE GENOMIC DNA]</scope>
    <source>
        <strain evidence="2">JCM 17563</strain>
    </source>
</reference>
<keyword evidence="2" id="KW-1185">Reference proteome</keyword>
<dbReference type="Proteomes" id="UP001500235">
    <property type="component" value="Unassembled WGS sequence"/>
</dbReference>
<dbReference type="RefSeq" id="WP_344706190.1">
    <property type="nucleotide sequence ID" value="NZ_BAABBQ010000001.1"/>
</dbReference>
<proteinExistence type="predicted"/>
<evidence type="ECO:0000313" key="2">
    <source>
        <dbReference type="Proteomes" id="UP001500235"/>
    </source>
</evidence>
<sequence length="129" mass="13293">MSSPIIILVSVPRKPVFAGGDGDGQGDSKVAGTNYNATADIPCTGIKGAGPTCKAGAIRARDQIAIEVTIPSGTRTLLFDGKGEFVTHSSSQADGSAALRSRGKRDGDWQVISVGSETYRVPDVLVMGD</sequence>
<dbReference type="EMBL" id="BAABBQ010000001">
    <property type="protein sequence ID" value="GAA4013093.1"/>
    <property type="molecule type" value="Genomic_DNA"/>
</dbReference>
<organism evidence="1 2">
    <name type="scientific">Sphingomonas swuensis</name>
    <dbReference type="NCBI Taxonomy" id="977800"/>
    <lineage>
        <taxon>Bacteria</taxon>
        <taxon>Pseudomonadati</taxon>
        <taxon>Pseudomonadota</taxon>
        <taxon>Alphaproteobacteria</taxon>
        <taxon>Sphingomonadales</taxon>
        <taxon>Sphingomonadaceae</taxon>
        <taxon>Sphingomonas</taxon>
    </lineage>
</organism>
<protein>
    <submittedName>
        <fullName evidence="1">Uncharacterized protein</fullName>
    </submittedName>
</protein>
<evidence type="ECO:0000313" key="1">
    <source>
        <dbReference type="EMBL" id="GAA4013093.1"/>
    </source>
</evidence>
<name>A0ABP7SL26_9SPHN</name>